<sequence>MTAAARKAFDDAVALEQSGNLDKALVSYLKAQELAPQDTEIAYRTASALLQAGYLEEAQSQLRRIVFAEPEHLNARGSLGSCQLLQGDLENAQQNFRDVLDQAPDNRNALFGLATVLLKEGRAAEAERLARSLVELLPETPAVLTLFAETQGKTGQVPASIAAYRKALKIDPEHTPALIGLSEILLLRKRYDEVIELAVRASQLSKTDAYPLSLLSDALSGKGALEDAREASEAALELDPQSFLATMQLSILSRKLGDPVSALRYALAAHDKDTSAAEPFNALGSVLASLKYATEARKVLTGQTSQKELEPAVRQLIESLIAEERDRELVPEKSKVHTKLENESVETSLDAAQHQSETSTVLLSNEPLRPGVEGKPNVLGLNRQDRS</sequence>
<gene>
    <name evidence="3" type="ORF">K1718_15475</name>
</gene>
<evidence type="ECO:0000313" key="4">
    <source>
        <dbReference type="Proteomes" id="UP001209803"/>
    </source>
</evidence>
<keyword evidence="4" id="KW-1185">Reference proteome</keyword>
<dbReference type="SUPFAM" id="SSF48452">
    <property type="entry name" value="TPR-like"/>
    <property type="match status" value="2"/>
</dbReference>
<evidence type="ECO:0000256" key="2">
    <source>
        <dbReference type="SAM" id="MobiDB-lite"/>
    </source>
</evidence>
<evidence type="ECO:0000313" key="3">
    <source>
        <dbReference type="EMBL" id="WFE87566.1"/>
    </source>
</evidence>
<dbReference type="Pfam" id="PF13181">
    <property type="entry name" value="TPR_8"/>
    <property type="match status" value="2"/>
</dbReference>
<dbReference type="Pfam" id="PF14559">
    <property type="entry name" value="TPR_19"/>
    <property type="match status" value="2"/>
</dbReference>
<dbReference type="RefSeq" id="WP_265681705.1">
    <property type="nucleotide sequence ID" value="NZ_CP120863.1"/>
</dbReference>
<dbReference type="SMART" id="SM00028">
    <property type="entry name" value="TPR"/>
    <property type="match status" value="6"/>
</dbReference>
<feature type="repeat" description="TPR" evidence="1">
    <location>
        <begin position="141"/>
        <end position="174"/>
    </location>
</feature>
<proteinExistence type="predicted"/>
<keyword evidence="1" id="KW-0802">TPR repeat</keyword>
<reference evidence="3 4" key="1">
    <citation type="submission" date="2023-03" db="EMBL/GenBank/DDBJ databases">
        <title>Roseibium porphyridii sp. nov. and Roseibium rhodosorbium sp. nov. isolated from marine algae, Porphyridium cruentum and Rhodosorus marinus, respectively.</title>
        <authorList>
            <person name="Lee M.W."/>
            <person name="Choi B.J."/>
            <person name="Lee J.K."/>
            <person name="Choi D.G."/>
            <person name="Baek J.H."/>
            <person name="Bayburt H."/>
            <person name="Kim J.M."/>
            <person name="Han D.M."/>
            <person name="Kim K.H."/>
            <person name="Jeon C.O."/>
        </authorList>
    </citation>
    <scope>NUCLEOTIDE SEQUENCE [LARGE SCALE GENOMIC DNA]</scope>
    <source>
        <strain evidence="3 4">KMA01</strain>
    </source>
</reference>
<name>A0ABY8EX34_9HYPH</name>
<dbReference type="Proteomes" id="UP001209803">
    <property type="component" value="Chromosome"/>
</dbReference>
<dbReference type="InterPro" id="IPR019734">
    <property type="entry name" value="TPR_rpt"/>
</dbReference>
<feature type="compositionally biased region" description="Polar residues" evidence="2">
    <location>
        <begin position="353"/>
        <end position="363"/>
    </location>
</feature>
<feature type="repeat" description="TPR" evidence="1">
    <location>
        <begin position="73"/>
        <end position="106"/>
    </location>
</feature>
<dbReference type="Gene3D" id="1.25.40.10">
    <property type="entry name" value="Tetratricopeptide repeat domain"/>
    <property type="match status" value="2"/>
</dbReference>
<dbReference type="PANTHER" id="PTHR12558">
    <property type="entry name" value="CELL DIVISION CYCLE 16,23,27"/>
    <property type="match status" value="1"/>
</dbReference>
<dbReference type="InterPro" id="IPR011990">
    <property type="entry name" value="TPR-like_helical_dom_sf"/>
</dbReference>
<dbReference type="PANTHER" id="PTHR12558:SF13">
    <property type="entry name" value="CELL DIVISION CYCLE PROTEIN 27 HOMOLOG"/>
    <property type="match status" value="1"/>
</dbReference>
<accession>A0ABY8EX34</accession>
<feature type="region of interest" description="Disordered" evidence="2">
    <location>
        <begin position="337"/>
        <end position="387"/>
    </location>
</feature>
<dbReference type="PROSITE" id="PS50005">
    <property type="entry name" value="TPR"/>
    <property type="match status" value="2"/>
</dbReference>
<evidence type="ECO:0000256" key="1">
    <source>
        <dbReference type="PROSITE-ProRule" id="PRU00339"/>
    </source>
</evidence>
<dbReference type="EMBL" id="CP120863">
    <property type="protein sequence ID" value="WFE87566.1"/>
    <property type="molecule type" value="Genomic_DNA"/>
</dbReference>
<protein>
    <submittedName>
        <fullName evidence="3">Tetratricopeptide repeat protein</fullName>
    </submittedName>
</protein>
<organism evidence="3 4">
    <name type="scientific">Roseibium porphyridii</name>
    <dbReference type="NCBI Taxonomy" id="2866279"/>
    <lineage>
        <taxon>Bacteria</taxon>
        <taxon>Pseudomonadati</taxon>
        <taxon>Pseudomonadota</taxon>
        <taxon>Alphaproteobacteria</taxon>
        <taxon>Hyphomicrobiales</taxon>
        <taxon>Stappiaceae</taxon>
        <taxon>Roseibium</taxon>
    </lineage>
</organism>